<proteinExistence type="predicted"/>
<evidence type="ECO:0000313" key="5">
    <source>
        <dbReference type="EMBL" id="ATX70771.1"/>
    </source>
</evidence>
<dbReference type="Proteomes" id="UP000231179">
    <property type="component" value="Chromosome"/>
</dbReference>
<sequence length="147" mass="16527">MSNFEIFSPCDLKILSTTIHKVTNKTILKIVFTPLNEKFQIPLDGVVSVIKPFNYYYEISNKKNNVSVNLTIGEESEQAFGVGFDMKVVVGQPVSVGDRLLTIDKEELANSIKSLNSILEIIVDDDLKIDFAKLKLQKEYLSGEQII</sequence>
<gene>
    <name evidence="5" type="ORF">SCLAR_v1c04470</name>
</gene>
<dbReference type="SUPFAM" id="SSF51261">
    <property type="entry name" value="Duplicated hybrid motif"/>
    <property type="match status" value="1"/>
</dbReference>
<keyword evidence="6" id="KW-1185">Reference proteome</keyword>
<dbReference type="PROSITE" id="PS51093">
    <property type="entry name" value="PTS_EIIA_TYPE_1"/>
    <property type="match status" value="1"/>
</dbReference>
<dbReference type="AlphaFoldDB" id="A0A2K8KKJ1"/>
<keyword evidence="2" id="KW-0762">Sugar transport</keyword>
<organism evidence="5 6">
    <name type="scientific">Spiroplasma clarkii</name>
    <dbReference type="NCBI Taxonomy" id="2139"/>
    <lineage>
        <taxon>Bacteria</taxon>
        <taxon>Bacillati</taxon>
        <taxon>Mycoplasmatota</taxon>
        <taxon>Mollicutes</taxon>
        <taxon>Entomoplasmatales</taxon>
        <taxon>Spiroplasmataceae</taxon>
        <taxon>Spiroplasma</taxon>
    </lineage>
</organism>
<accession>A0A2K8KKJ1</accession>
<dbReference type="GO" id="GO:0016740">
    <property type="term" value="F:transferase activity"/>
    <property type="evidence" value="ECO:0007669"/>
    <property type="project" value="UniProtKB-KW"/>
</dbReference>
<evidence type="ECO:0000313" key="6">
    <source>
        <dbReference type="Proteomes" id="UP000231179"/>
    </source>
</evidence>
<evidence type="ECO:0000256" key="3">
    <source>
        <dbReference type="ARBA" id="ARBA00022679"/>
    </source>
</evidence>
<dbReference type="Gene3D" id="2.70.70.10">
    <property type="entry name" value="Glucose Permease (Domain IIA)"/>
    <property type="match status" value="1"/>
</dbReference>
<dbReference type="EMBL" id="CP024870">
    <property type="protein sequence ID" value="ATX70771.1"/>
    <property type="molecule type" value="Genomic_DNA"/>
</dbReference>
<dbReference type="RefSeq" id="WP_100254331.1">
    <property type="nucleotide sequence ID" value="NZ_CP024870.1"/>
</dbReference>
<dbReference type="InterPro" id="IPR001127">
    <property type="entry name" value="PTS_EIIA_1_perm"/>
</dbReference>
<dbReference type="InterPro" id="IPR011055">
    <property type="entry name" value="Dup_hybrid_motif"/>
</dbReference>
<dbReference type="GO" id="GO:0009401">
    <property type="term" value="P:phosphoenolpyruvate-dependent sugar phosphotransferase system"/>
    <property type="evidence" value="ECO:0007669"/>
    <property type="project" value="InterPro"/>
</dbReference>
<keyword evidence="3" id="KW-0808">Transferase</keyword>
<reference evidence="5 6" key="1">
    <citation type="submission" date="2017-11" db="EMBL/GenBank/DDBJ databases">
        <title>Complete genome sequence of Spiroplasma clarkii CN-5 (DSM 19994).</title>
        <authorList>
            <person name="Tsai Y.-M."/>
            <person name="Chang A."/>
            <person name="Lo W.-S."/>
            <person name="Kuo C.-H."/>
        </authorList>
    </citation>
    <scope>NUCLEOTIDE SEQUENCE [LARGE SCALE GENOMIC DNA]</scope>
    <source>
        <strain evidence="5 6">CN-5</strain>
    </source>
</reference>
<feature type="domain" description="PTS EIIA type-1" evidence="4">
    <location>
        <begin position="12"/>
        <end position="125"/>
    </location>
</feature>
<dbReference type="Pfam" id="PF00358">
    <property type="entry name" value="PTS_EIIA_1"/>
    <property type="match status" value="1"/>
</dbReference>
<protein>
    <recommendedName>
        <fullName evidence="4">PTS EIIA type-1 domain-containing protein</fullName>
    </recommendedName>
</protein>
<evidence type="ECO:0000256" key="1">
    <source>
        <dbReference type="ARBA" id="ARBA00022448"/>
    </source>
</evidence>
<evidence type="ECO:0000259" key="4">
    <source>
        <dbReference type="PROSITE" id="PS51093"/>
    </source>
</evidence>
<name>A0A2K8KKJ1_9MOLU</name>
<evidence type="ECO:0000256" key="2">
    <source>
        <dbReference type="ARBA" id="ARBA00022597"/>
    </source>
</evidence>
<keyword evidence="1" id="KW-0813">Transport</keyword>